<sequence length="246" mass="26808">MNNFYSKLLFIGALSLSFYTNHANAQVYAIGSGQTATDVTDDGNIITLNTSEANFFWSKDEGIQVLNEMPENVYNVGSPKVSKDGSLIAASVANPATDIVEMGLYNLATVTWQYLGSFGQHLDKVAGSVWDFQPDGSKVVGLIQSKDNNAHAAVWTKEEGLVDLGSTVEERFSRINAVSNDGKIYVGWQDGEDGNRQAAYWEDNKQTIVKGPNDEFVTEFSGVSGDGKWMIGAFGFSASKWSKEEV</sequence>
<dbReference type="SUPFAM" id="SSF82171">
    <property type="entry name" value="DPP6 N-terminal domain-like"/>
    <property type="match status" value="1"/>
</dbReference>
<evidence type="ECO:0000313" key="2">
    <source>
        <dbReference type="EMBL" id="WIH97337.1"/>
    </source>
</evidence>
<feature type="signal peptide" evidence="1">
    <location>
        <begin position="1"/>
        <end position="25"/>
    </location>
</feature>
<organism evidence="2 3">
    <name type="scientific">Empedobacter falsenii</name>
    <dbReference type="NCBI Taxonomy" id="343874"/>
    <lineage>
        <taxon>Bacteria</taxon>
        <taxon>Pseudomonadati</taxon>
        <taxon>Bacteroidota</taxon>
        <taxon>Flavobacteriia</taxon>
        <taxon>Flavobacteriales</taxon>
        <taxon>Weeksellaceae</taxon>
        <taxon>Empedobacter</taxon>
    </lineage>
</organism>
<protein>
    <recommendedName>
        <fullName evidence="4">T9SS C-terminal target domain-containing protein</fullName>
    </recommendedName>
</protein>
<evidence type="ECO:0008006" key="4">
    <source>
        <dbReference type="Google" id="ProtNLM"/>
    </source>
</evidence>
<evidence type="ECO:0000313" key="3">
    <source>
        <dbReference type="Proteomes" id="UP001223501"/>
    </source>
</evidence>
<evidence type="ECO:0000256" key="1">
    <source>
        <dbReference type="SAM" id="SignalP"/>
    </source>
</evidence>
<keyword evidence="3" id="KW-1185">Reference proteome</keyword>
<gene>
    <name evidence="2" type="ORF">OBA43_14125</name>
</gene>
<proteinExistence type="predicted"/>
<dbReference type="RefSeq" id="WP_284583496.1">
    <property type="nucleotide sequence ID" value="NZ_CP106831.1"/>
</dbReference>
<reference evidence="2 3" key="1">
    <citation type="submission" date="2022-09" db="EMBL/GenBank/DDBJ databases">
        <title>Whole genome sequencing analysis of tet(X)-positive Empedobacter falsenii YWS9-3.</title>
        <authorList>
            <person name="Chen C."/>
            <person name="Lv Y.-L."/>
        </authorList>
    </citation>
    <scope>NUCLEOTIDE SEQUENCE [LARGE SCALE GENOMIC DNA]</scope>
    <source>
        <strain evidence="2 3">YWS9-3_T</strain>
    </source>
</reference>
<feature type="chain" id="PRO_5046801827" description="T9SS C-terminal target domain-containing protein" evidence="1">
    <location>
        <begin position="26"/>
        <end position="246"/>
    </location>
</feature>
<dbReference type="Proteomes" id="UP001223501">
    <property type="component" value="Chromosome"/>
</dbReference>
<name>A0ABY8V7N8_9FLAO</name>
<accession>A0ABY8V7N8</accession>
<dbReference type="EMBL" id="CP106831">
    <property type="protein sequence ID" value="WIH97337.1"/>
    <property type="molecule type" value="Genomic_DNA"/>
</dbReference>
<keyword evidence="1" id="KW-0732">Signal</keyword>